<proteinExistence type="predicted"/>
<keyword evidence="2" id="KW-1185">Reference proteome</keyword>
<dbReference type="STRING" id="37916.MCHLDSM_03720"/>
<gene>
    <name evidence="1" type="ORF">MCHLDSM_03720</name>
</gene>
<evidence type="ECO:0000313" key="2">
    <source>
        <dbReference type="Proteomes" id="UP000036513"/>
    </source>
</evidence>
<name>A0A0J6VWN0_9MYCO</name>
<comment type="caution">
    <text evidence="1">The sequence shown here is derived from an EMBL/GenBank/DDBJ whole genome shotgun (WGS) entry which is preliminary data.</text>
</comment>
<dbReference type="AlphaFoldDB" id="A0A0J6VWN0"/>
<reference evidence="1 2" key="1">
    <citation type="journal article" date="2015" name="Genome Biol. Evol.">
        <title>Characterization of Three Mycobacterium spp. with Potential Use in Bioremediation by Genome Sequencing and Comparative Genomics.</title>
        <authorList>
            <person name="Das S."/>
            <person name="Pettersson B.M."/>
            <person name="Behra P.R."/>
            <person name="Ramesh M."/>
            <person name="Dasgupta S."/>
            <person name="Bhattacharya A."/>
            <person name="Kirsebom L.A."/>
        </authorList>
    </citation>
    <scope>NUCLEOTIDE SEQUENCE [LARGE SCALE GENOMIC DNA]</scope>
    <source>
        <strain evidence="1 2">DSM 43826</strain>
    </source>
</reference>
<organism evidence="1 2">
    <name type="scientific">Mycolicibacterium chlorophenolicum</name>
    <dbReference type="NCBI Taxonomy" id="37916"/>
    <lineage>
        <taxon>Bacteria</taxon>
        <taxon>Bacillati</taxon>
        <taxon>Actinomycetota</taxon>
        <taxon>Actinomycetes</taxon>
        <taxon>Mycobacteriales</taxon>
        <taxon>Mycobacteriaceae</taxon>
        <taxon>Mycolicibacterium</taxon>
    </lineage>
</organism>
<sequence length="57" mass="6073">MRDGAVVEADGLVDENMTGAGGQSDRLRITTGTYMHLPVNARSDIIGARIEQGKTAR</sequence>
<evidence type="ECO:0000313" key="1">
    <source>
        <dbReference type="EMBL" id="KMO74509.1"/>
    </source>
</evidence>
<accession>A0A0J6VWN0</accession>
<dbReference type="EMBL" id="JYNL01000034">
    <property type="protein sequence ID" value="KMO74509.1"/>
    <property type="molecule type" value="Genomic_DNA"/>
</dbReference>
<dbReference type="Proteomes" id="UP000036513">
    <property type="component" value="Unassembled WGS sequence"/>
</dbReference>
<protein>
    <submittedName>
        <fullName evidence="1">Uncharacterized protein</fullName>
    </submittedName>
</protein>